<evidence type="ECO:0000256" key="5">
    <source>
        <dbReference type="ARBA" id="ARBA00022692"/>
    </source>
</evidence>
<dbReference type="PANTHER" id="PTHR43357">
    <property type="entry name" value="INNER MEMBRANE ABC TRANSPORTER PERMEASE PROTEIN YDCV"/>
    <property type="match status" value="1"/>
</dbReference>
<keyword evidence="3" id="KW-1003">Cell membrane</keyword>
<feature type="transmembrane region" description="Helical" evidence="8">
    <location>
        <begin position="352"/>
        <end position="376"/>
    </location>
</feature>
<feature type="domain" description="ABC transmembrane type-1" evidence="9">
    <location>
        <begin position="318"/>
        <end position="517"/>
    </location>
</feature>
<keyword evidence="5 8" id="KW-0812">Transmembrane</keyword>
<evidence type="ECO:0000313" key="11">
    <source>
        <dbReference type="Proteomes" id="UP000007100"/>
    </source>
</evidence>
<feature type="transmembrane region" description="Helical" evidence="8">
    <location>
        <begin position="88"/>
        <end position="110"/>
    </location>
</feature>
<feature type="transmembrane region" description="Helical" evidence="8">
    <location>
        <begin position="493"/>
        <end position="517"/>
    </location>
</feature>
<dbReference type="GO" id="GO:0055085">
    <property type="term" value="P:transmembrane transport"/>
    <property type="evidence" value="ECO:0007669"/>
    <property type="project" value="InterPro"/>
</dbReference>
<protein>
    <submittedName>
        <fullName evidence="10">Putative ABC transporter permease protein</fullName>
    </submittedName>
</protein>
<evidence type="ECO:0000256" key="6">
    <source>
        <dbReference type="ARBA" id="ARBA00022989"/>
    </source>
</evidence>
<accession>F0J2N7</accession>
<dbReference type="PANTHER" id="PTHR43357:SF4">
    <property type="entry name" value="INNER MEMBRANE ABC TRANSPORTER PERMEASE PROTEIN YDCV"/>
    <property type="match status" value="1"/>
</dbReference>
<keyword evidence="7 8" id="KW-0472">Membrane</keyword>
<evidence type="ECO:0000256" key="2">
    <source>
        <dbReference type="ARBA" id="ARBA00022448"/>
    </source>
</evidence>
<sequence length="524" mass="54760">MRNRLPMRVGAAGLRAAIMAGLIATFFVYPLLRLLVMPFLSGHGAAGDWPAFAVSLLLSVGTAIVAAPLGALFALFTTTAAGPVARAATLTLWGLFLTPSYMLTTGWMIIFSGHALRATLAGQAFFGVGGLLMLYVVKALPFSALVARATLAAADSAPAEAAAIHGVPFIPRVRIGLRLLAPAMAVGFAIAVIETMQEFGIPATLGVTSHVPILTYAIYQHLAETPTDFAGASILCWRLIAVAAVFGGLAMACRRQGAAIQHGRMRPPARQRPARRRELAFAALTCLFALVGIVIPVAALFVRALQPLTASMPHPGAVLRSLGFGMVGATMSLGVAVLILRLRAAGARRMTAVLDVALVANMAVPGLVLAASYIVAFNNDLLPLYGTRLLLLIGYTAGMAPLALRMMQGALDDLDPNLVAAARLHGLPRLTRLVDIEGMLLIRPFTYAYLLVAAAIMFELPVSELLYPPGATPLGVAIVTLDQMSDYAASARLALFGLGAMAGLALLLAAGVALLAAPRRLRPA</sequence>
<evidence type="ECO:0000256" key="8">
    <source>
        <dbReference type="RuleBase" id="RU363032"/>
    </source>
</evidence>
<organism evidence="10 11">
    <name type="scientific">Acidiphilium multivorum (strain DSM 11245 / JCM 8867 / NBRC 100883 / AIU 301)</name>
    <dbReference type="NCBI Taxonomy" id="926570"/>
    <lineage>
        <taxon>Bacteria</taxon>
        <taxon>Pseudomonadati</taxon>
        <taxon>Pseudomonadota</taxon>
        <taxon>Alphaproteobacteria</taxon>
        <taxon>Acetobacterales</taxon>
        <taxon>Acidocellaceae</taxon>
        <taxon>Acidiphilium</taxon>
    </lineage>
</organism>
<evidence type="ECO:0000259" key="9">
    <source>
        <dbReference type="PROSITE" id="PS50928"/>
    </source>
</evidence>
<evidence type="ECO:0000256" key="1">
    <source>
        <dbReference type="ARBA" id="ARBA00004429"/>
    </source>
</evidence>
<feature type="transmembrane region" description="Helical" evidence="8">
    <location>
        <begin position="116"/>
        <end position="137"/>
    </location>
</feature>
<keyword evidence="2 8" id="KW-0813">Transport</keyword>
<dbReference type="KEGG" id="amv:ACMV_03290"/>
<comment type="subcellular location">
    <subcellularLocation>
        <location evidence="1">Cell inner membrane</location>
        <topology evidence="1">Multi-pass membrane protein</topology>
    </subcellularLocation>
    <subcellularLocation>
        <location evidence="8">Cell membrane</location>
        <topology evidence="8">Multi-pass membrane protein</topology>
    </subcellularLocation>
</comment>
<evidence type="ECO:0000256" key="4">
    <source>
        <dbReference type="ARBA" id="ARBA00022519"/>
    </source>
</evidence>
<keyword evidence="6 8" id="KW-1133">Transmembrane helix</keyword>
<dbReference type="GO" id="GO:0005886">
    <property type="term" value="C:plasma membrane"/>
    <property type="evidence" value="ECO:0007669"/>
    <property type="project" value="UniProtKB-SubCell"/>
</dbReference>
<dbReference type="AlphaFoldDB" id="F0J2N7"/>
<dbReference type="SUPFAM" id="SSF161098">
    <property type="entry name" value="MetI-like"/>
    <property type="match status" value="2"/>
</dbReference>
<feature type="transmembrane region" description="Helical" evidence="8">
    <location>
        <begin position="175"/>
        <end position="193"/>
    </location>
</feature>
<reference evidence="10 11" key="1">
    <citation type="submission" date="2010-12" db="EMBL/GenBank/DDBJ databases">
        <title>Whole genome sequence of Acidiphilium multivorum AIU301.</title>
        <authorList>
            <person name="Narita-Yamada S."/>
            <person name="Nakamura S."/>
            <person name="Ito N."/>
            <person name="Takarada H."/>
            <person name="Katano Y."/>
            <person name="Nakazawa H."/>
            <person name="Hosoyama A."/>
            <person name="Yamada R."/>
            <person name="Fujita N."/>
        </authorList>
    </citation>
    <scope>NUCLEOTIDE SEQUENCE [LARGE SCALE GENOMIC DNA]</scope>
    <source>
        <strain evidence="11">DSM 11245 / JCM 8867 / AIU301</strain>
    </source>
</reference>
<feature type="transmembrane region" description="Helical" evidence="8">
    <location>
        <begin position="52"/>
        <end position="76"/>
    </location>
</feature>
<keyword evidence="11" id="KW-1185">Reference proteome</keyword>
<evidence type="ECO:0000256" key="3">
    <source>
        <dbReference type="ARBA" id="ARBA00022475"/>
    </source>
</evidence>
<dbReference type="Pfam" id="PF00528">
    <property type="entry name" value="BPD_transp_1"/>
    <property type="match status" value="1"/>
</dbReference>
<evidence type="ECO:0000256" key="7">
    <source>
        <dbReference type="ARBA" id="ARBA00023136"/>
    </source>
</evidence>
<name>F0J2N7_ACIMA</name>
<dbReference type="EMBL" id="AP012035">
    <property type="protein sequence ID" value="BAJ79676.1"/>
    <property type="molecule type" value="Genomic_DNA"/>
</dbReference>
<feature type="transmembrane region" description="Helical" evidence="8">
    <location>
        <begin position="322"/>
        <end position="340"/>
    </location>
</feature>
<dbReference type="Proteomes" id="UP000007100">
    <property type="component" value="Chromosome"/>
</dbReference>
<gene>
    <name evidence="10" type="ordered locus">ACMV_03290</name>
</gene>
<dbReference type="PROSITE" id="PS50928">
    <property type="entry name" value="ABC_TM1"/>
    <property type="match status" value="2"/>
</dbReference>
<dbReference type="HOGENOM" id="CLU_021838_2_0_5"/>
<comment type="similarity">
    <text evidence="8">Belongs to the binding-protein-dependent transport system permease family.</text>
</comment>
<feature type="transmembrane region" description="Helical" evidence="8">
    <location>
        <begin position="12"/>
        <end position="32"/>
    </location>
</feature>
<feature type="domain" description="ABC transmembrane type-1" evidence="9">
    <location>
        <begin position="52"/>
        <end position="250"/>
    </location>
</feature>
<feature type="transmembrane region" description="Helical" evidence="8">
    <location>
        <begin position="229"/>
        <end position="252"/>
    </location>
</feature>
<feature type="transmembrane region" description="Helical" evidence="8">
    <location>
        <begin position="382"/>
        <end position="404"/>
    </location>
</feature>
<evidence type="ECO:0000313" key="10">
    <source>
        <dbReference type="EMBL" id="BAJ79676.1"/>
    </source>
</evidence>
<dbReference type="InterPro" id="IPR000515">
    <property type="entry name" value="MetI-like"/>
</dbReference>
<feature type="transmembrane region" description="Helical" evidence="8">
    <location>
        <begin position="440"/>
        <end position="458"/>
    </location>
</feature>
<dbReference type="InterPro" id="IPR035906">
    <property type="entry name" value="MetI-like_sf"/>
</dbReference>
<proteinExistence type="inferred from homology"/>
<dbReference type="Gene3D" id="1.10.3720.10">
    <property type="entry name" value="MetI-like"/>
    <property type="match status" value="2"/>
</dbReference>
<feature type="transmembrane region" description="Helical" evidence="8">
    <location>
        <begin position="279"/>
        <end position="302"/>
    </location>
</feature>
<keyword evidence="4" id="KW-0997">Cell inner membrane</keyword>